<dbReference type="PROSITE" id="PS01306">
    <property type="entry name" value="UPF0054"/>
    <property type="match status" value="1"/>
</dbReference>
<evidence type="ECO:0000313" key="9">
    <source>
        <dbReference type="EMBL" id="BAZ93384.1"/>
    </source>
</evidence>
<keyword evidence="8" id="KW-0963">Cytoplasm</keyword>
<reference evidence="9 10" key="1">
    <citation type="submission" date="2017-05" db="EMBL/GenBank/DDBJ databases">
        <title>Thiocyanate degradation by Thiohalobacter thiocyanaticus FOKN1.</title>
        <authorList>
            <person name="Oshiki M."/>
            <person name="Fukushima T."/>
            <person name="Kawano S."/>
            <person name="Nakagawa J."/>
        </authorList>
    </citation>
    <scope>NUCLEOTIDE SEQUENCE [LARGE SCALE GENOMIC DNA]</scope>
    <source>
        <strain evidence="9 10">FOKN1</strain>
    </source>
</reference>
<keyword evidence="8" id="KW-0698">rRNA processing</keyword>
<keyword evidence="10" id="KW-1185">Reference proteome</keyword>
<dbReference type="AlphaFoldDB" id="A0A1Z4VQ83"/>
<dbReference type="GO" id="GO:0008270">
    <property type="term" value="F:zinc ion binding"/>
    <property type="evidence" value="ECO:0007669"/>
    <property type="project" value="UniProtKB-UniRule"/>
</dbReference>
<organism evidence="9 10">
    <name type="scientific">Thiohalobacter thiocyanaticus</name>
    <dbReference type="NCBI Taxonomy" id="585455"/>
    <lineage>
        <taxon>Bacteria</taxon>
        <taxon>Pseudomonadati</taxon>
        <taxon>Pseudomonadota</taxon>
        <taxon>Gammaproteobacteria</taxon>
        <taxon>Thiohalobacterales</taxon>
        <taxon>Thiohalobacteraceae</taxon>
        <taxon>Thiohalobacter</taxon>
    </lineage>
</organism>
<comment type="function">
    <text evidence="8">Single strand-specific metallo-endoribonuclease involved in late-stage 70S ribosome quality control and in maturation of the 3' terminus of the 16S rRNA.</text>
</comment>
<feature type="binding site" evidence="8">
    <location>
        <position position="121"/>
    </location>
    <ligand>
        <name>Zn(2+)</name>
        <dbReference type="ChEBI" id="CHEBI:29105"/>
        <note>catalytic</note>
    </ligand>
</feature>
<dbReference type="GO" id="GO:0005737">
    <property type="term" value="C:cytoplasm"/>
    <property type="evidence" value="ECO:0007669"/>
    <property type="project" value="UniProtKB-SubCell"/>
</dbReference>
<keyword evidence="5 8" id="KW-0255">Endonuclease</keyword>
<evidence type="ECO:0000256" key="7">
    <source>
        <dbReference type="ARBA" id="ARBA00022833"/>
    </source>
</evidence>
<proteinExistence type="inferred from homology"/>
<dbReference type="PANTHER" id="PTHR46986:SF1">
    <property type="entry name" value="ENDORIBONUCLEASE YBEY, CHLOROPLASTIC"/>
    <property type="match status" value="1"/>
</dbReference>
<feature type="binding site" evidence="8">
    <location>
        <position position="125"/>
    </location>
    <ligand>
        <name>Zn(2+)</name>
        <dbReference type="ChEBI" id="CHEBI:29105"/>
        <note>catalytic</note>
    </ligand>
</feature>
<evidence type="ECO:0000256" key="5">
    <source>
        <dbReference type="ARBA" id="ARBA00022759"/>
    </source>
</evidence>
<dbReference type="HAMAP" id="MF_00009">
    <property type="entry name" value="Endoribonucl_YbeY"/>
    <property type="match status" value="1"/>
</dbReference>
<dbReference type="GO" id="GO:0006364">
    <property type="term" value="P:rRNA processing"/>
    <property type="evidence" value="ECO:0007669"/>
    <property type="project" value="UniProtKB-UniRule"/>
</dbReference>
<comment type="subcellular location">
    <subcellularLocation>
        <location evidence="8">Cytoplasm</location>
    </subcellularLocation>
</comment>
<dbReference type="GO" id="GO:0004222">
    <property type="term" value="F:metalloendopeptidase activity"/>
    <property type="evidence" value="ECO:0007669"/>
    <property type="project" value="InterPro"/>
</dbReference>
<protein>
    <recommendedName>
        <fullName evidence="8">Endoribonuclease YbeY</fullName>
        <ecNumber evidence="8">3.1.-.-</ecNumber>
    </recommendedName>
</protein>
<dbReference type="PANTHER" id="PTHR46986">
    <property type="entry name" value="ENDORIBONUCLEASE YBEY, CHLOROPLASTIC"/>
    <property type="match status" value="1"/>
</dbReference>
<dbReference type="RefSeq" id="WP_096365294.1">
    <property type="nucleotide sequence ID" value="NZ_AP018052.1"/>
</dbReference>
<dbReference type="Proteomes" id="UP000218765">
    <property type="component" value="Chromosome"/>
</dbReference>
<dbReference type="EMBL" id="AP018052">
    <property type="protein sequence ID" value="BAZ93384.1"/>
    <property type="molecule type" value="Genomic_DNA"/>
</dbReference>
<dbReference type="InterPro" id="IPR020549">
    <property type="entry name" value="YbeY_CS"/>
</dbReference>
<evidence type="ECO:0000256" key="3">
    <source>
        <dbReference type="ARBA" id="ARBA00022722"/>
    </source>
</evidence>
<accession>A0A1Z4VQ83</accession>
<evidence type="ECO:0000256" key="6">
    <source>
        <dbReference type="ARBA" id="ARBA00022801"/>
    </source>
</evidence>
<dbReference type="InterPro" id="IPR002036">
    <property type="entry name" value="YbeY"/>
</dbReference>
<comment type="similarity">
    <text evidence="1 8">Belongs to the endoribonuclease YbeY family.</text>
</comment>
<sequence>MSAAAVSQPALVLDLQIETGAGDVPSAADFQRWAEAAWRGDGGAELTLRLVDEAESGELNQAYRGKEGPTNVLSFPVDAAELPGLELPLLGDLVICAPVVAREAAGQGKTAEAHWAHMVVHGMLHLQGYNHLEAAEAEVMERLETDILRRLGYPDPYREE</sequence>
<keyword evidence="3 8" id="KW-0540">Nuclease</keyword>
<dbReference type="Pfam" id="PF02130">
    <property type="entry name" value="YbeY"/>
    <property type="match status" value="1"/>
</dbReference>
<evidence type="ECO:0000256" key="1">
    <source>
        <dbReference type="ARBA" id="ARBA00010875"/>
    </source>
</evidence>
<evidence type="ECO:0000256" key="8">
    <source>
        <dbReference type="HAMAP-Rule" id="MF_00009"/>
    </source>
</evidence>
<dbReference type="KEGG" id="ttc:FOKN1_0984"/>
<feature type="binding site" evidence="8">
    <location>
        <position position="131"/>
    </location>
    <ligand>
        <name>Zn(2+)</name>
        <dbReference type="ChEBI" id="CHEBI:29105"/>
        <note>catalytic</note>
    </ligand>
</feature>
<dbReference type="Gene3D" id="3.40.390.30">
    <property type="entry name" value="Metalloproteases ('zincins'), catalytic domain"/>
    <property type="match status" value="1"/>
</dbReference>
<gene>
    <name evidence="8" type="primary">ybeY</name>
    <name evidence="9" type="ORF">FOKN1_0984</name>
</gene>
<evidence type="ECO:0000256" key="2">
    <source>
        <dbReference type="ARBA" id="ARBA00022517"/>
    </source>
</evidence>
<keyword evidence="7 8" id="KW-0862">Zinc</keyword>
<dbReference type="OrthoDB" id="9807740at2"/>
<name>A0A1Z4VQ83_9GAMM</name>
<dbReference type="GO" id="GO:0004521">
    <property type="term" value="F:RNA endonuclease activity"/>
    <property type="evidence" value="ECO:0007669"/>
    <property type="project" value="UniProtKB-UniRule"/>
</dbReference>
<keyword evidence="2 8" id="KW-0690">Ribosome biogenesis</keyword>
<keyword evidence="6 8" id="KW-0378">Hydrolase</keyword>
<comment type="cofactor">
    <cofactor evidence="8">
        <name>Zn(2+)</name>
        <dbReference type="ChEBI" id="CHEBI:29105"/>
    </cofactor>
    <text evidence="8">Binds 1 zinc ion.</text>
</comment>
<dbReference type="NCBIfam" id="TIGR00043">
    <property type="entry name" value="rRNA maturation RNase YbeY"/>
    <property type="match status" value="1"/>
</dbReference>
<dbReference type="SUPFAM" id="SSF55486">
    <property type="entry name" value="Metalloproteases ('zincins'), catalytic domain"/>
    <property type="match status" value="1"/>
</dbReference>
<dbReference type="EC" id="3.1.-.-" evidence="8"/>
<evidence type="ECO:0000313" key="10">
    <source>
        <dbReference type="Proteomes" id="UP000218765"/>
    </source>
</evidence>
<dbReference type="InterPro" id="IPR023091">
    <property type="entry name" value="MetalPrtase_cat_dom_sf_prd"/>
</dbReference>
<keyword evidence="4 8" id="KW-0479">Metal-binding</keyword>
<evidence type="ECO:0000256" key="4">
    <source>
        <dbReference type="ARBA" id="ARBA00022723"/>
    </source>
</evidence>